<organism evidence="1 2">
    <name type="scientific">Paraburkholderia solisilvae</name>
    <dbReference type="NCBI Taxonomy" id="624376"/>
    <lineage>
        <taxon>Bacteria</taxon>
        <taxon>Pseudomonadati</taxon>
        <taxon>Pseudomonadota</taxon>
        <taxon>Betaproteobacteria</taxon>
        <taxon>Burkholderiales</taxon>
        <taxon>Burkholderiaceae</taxon>
        <taxon>Paraburkholderia</taxon>
    </lineage>
</organism>
<sequence>MNYKTEIYEQYMARAVTVDGGEIFLHAFDAQNFVAHCESRNLAILGFDTFRIDKRGILPLLDGIADFSPQEKRPWSEYRSTCNLVAAKIIEQLLEDKEPEETYFSFVLWDETEYGQST</sequence>
<gene>
    <name evidence="1" type="ORF">LMG29739_01590</name>
</gene>
<dbReference type="RefSeq" id="WP_175110332.1">
    <property type="nucleotide sequence ID" value="NZ_CADIKF010000009.1"/>
</dbReference>
<accession>A0A6J5DID4</accession>
<keyword evidence="2" id="KW-1185">Reference proteome</keyword>
<dbReference type="AlphaFoldDB" id="A0A6J5DID4"/>
<reference evidence="1 2" key="1">
    <citation type="submission" date="2020-04" db="EMBL/GenBank/DDBJ databases">
        <authorList>
            <person name="De Canck E."/>
        </authorList>
    </citation>
    <scope>NUCLEOTIDE SEQUENCE [LARGE SCALE GENOMIC DNA]</scope>
    <source>
        <strain evidence="1 2">LMG 29739</strain>
    </source>
</reference>
<protein>
    <submittedName>
        <fullName evidence="1">Uncharacterized protein</fullName>
    </submittedName>
</protein>
<evidence type="ECO:0000313" key="2">
    <source>
        <dbReference type="Proteomes" id="UP000494329"/>
    </source>
</evidence>
<dbReference type="Proteomes" id="UP000494329">
    <property type="component" value="Unassembled WGS sequence"/>
</dbReference>
<evidence type="ECO:0000313" key="1">
    <source>
        <dbReference type="EMBL" id="CAB3752805.1"/>
    </source>
</evidence>
<name>A0A6J5DID4_9BURK</name>
<dbReference type="EMBL" id="CADIKF010000009">
    <property type="protein sequence ID" value="CAB3752805.1"/>
    <property type="molecule type" value="Genomic_DNA"/>
</dbReference>
<proteinExistence type="predicted"/>